<reference evidence="1" key="1">
    <citation type="submission" date="2021-01" db="EMBL/GenBank/DDBJ databases">
        <title>Whole genome shotgun sequence of Actinoplanes cyaneus NBRC 14990.</title>
        <authorList>
            <person name="Komaki H."/>
            <person name="Tamura T."/>
        </authorList>
    </citation>
    <scope>NUCLEOTIDE SEQUENCE</scope>
    <source>
        <strain evidence="1">NBRC 14990</strain>
    </source>
</reference>
<dbReference type="EMBL" id="BOMH01000066">
    <property type="protein sequence ID" value="GID69713.1"/>
    <property type="molecule type" value="Genomic_DNA"/>
</dbReference>
<protein>
    <submittedName>
        <fullName evidence="1">Uncharacterized protein</fullName>
    </submittedName>
</protein>
<evidence type="ECO:0000313" key="1">
    <source>
        <dbReference type="EMBL" id="GID69713.1"/>
    </source>
</evidence>
<proteinExistence type="predicted"/>
<sequence>MTSLPPAVVEWCSGRGAAAVASNGNSLGVLGEPVTFAEHGLQVVETDSQGCCRWVVRVPSEPLGYEQEPLPGIPARPDEPGWADPPVWIADMDDPEAQLALYADSFSAYVLTSEWDAGVWDDASAEFDHLLKPDVLDWLRERFTELPTTYAWADNQGCDATYRFDGPAKILIAVGGGIALYSVVHTDDPQLLAEIRTVLG</sequence>
<dbReference type="Proteomes" id="UP000619479">
    <property type="component" value="Unassembled WGS sequence"/>
</dbReference>
<dbReference type="AlphaFoldDB" id="A0A919M9R2"/>
<keyword evidence="2" id="KW-1185">Reference proteome</keyword>
<comment type="caution">
    <text evidence="1">The sequence shown here is derived from an EMBL/GenBank/DDBJ whole genome shotgun (WGS) entry which is preliminary data.</text>
</comment>
<accession>A0A919M9R2</accession>
<evidence type="ECO:0000313" key="2">
    <source>
        <dbReference type="Proteomes" id="UP000619479"/>
    </source>
</evidence>
<dbReference type="RefSeq" id="WP_203752491.1">
    <property type="nucleotide sequence ID" value="NZ_BAAAUC010000020.1"/>
</dbReference>
<name>A0A919M9R2_9ACTN</name>
<organism evidence="1 2">
    <name type="scientific">Actinoplanes cyaneus</name>
    <dbReference type="NCBI Taxonomy" id="52696"/>
    <lineage>
        <taxon>Bacteria</taxon>
        <taxon>Bacillati</taxon>
        <taxon>Actinomycetota</taxon>
        <taxon>Actinomycetes</taxon>
        <taxon>Micromonosporales</taxon>
        <taxon>Micromonosporaceae</taxon>
        <taxon>Actinoplanes</taxon>
    </lineage>
</organism>
<gene>
    <name evidence="1" type="ORF">Acy02nite_75940</name>
</gene>